<protein>
    <submittedName>
        <fullName evidence="5">Acetylhydrolase</fullName>
    </submittedName>
</protein>
<dbReference type="PROSITE" id="PS01174">
    <property type="entry name" value="LIPASE_GDXG_SER"/>
    <property type="match status" value="1"/>
</dbReference>
<name>A0A7I9ZLR2_9MYCO</name>
<dbReference type="AlphaFoldDB" id="A0A7I9ZLR2"/>
<comment type="caution">
    <text evidence="5">The sequence shown here is derived from an EMBL/GenBank/DDBJ whole genome shotgun (WGS) entry which is preliminary data.</text>
</comment>
<accession>A0A7I9ZLR2</accession>
<evidence type="ECO:0000256" key="1">
    <source>
        <dbReference type="ARBA" id="ARBA00010515"/>
    </source>
</evidence>
<dbReference type="GO" id="GO:0004806">
    <property type="term" value="F:triacylglycerol lipase activity"/>
    <property type="evidence" value="ECO:0007669"/>
    <property type="project" value="TreeGrafter"/>
</dbReference>
<dbReference type="Gene3D" id="3.40.50.1820">
    <property type="entry name" value="alpha/beta hydrolase"/>
    <property type="match status" value="1"/>
</dbReference>
<feature type="active site" evidence="3">
    <location>
        <position position="191"/>
    </location>
</feature>
<sequence>MLTLTNVNIGDVLRNVPNDEQASPLPERGSLRSRSAVVISSLTLRQISSVLPADRAWGLWTSRQIVARIMDAFGPSLAGTDVVHVDTRTSAGHRVVGEWVYGKGVALQGEHTARAIYFVHGSGYALCSPRTHRRLTSWLSQLTGIPVFSIDYRLAPRHRFPTAADDVRHGWQWLTDQCGIPAEQIVVAGDSAGGHLAVDLMLQPDVRHPAGLVLLSPLVDLTFGLARSREQMSPDPAIRSRDAARLVELYCAGIEPDHPRLALDVAGGRPLPATLIHAGGAEMLAADAITLADDLASAGGRCDLRIWPGQVHVFHALPRLTPEAAPAMREIAVFVTDALRTNSIGQVS</sequence>
<dbReference type="InterPro" id="IPR050300">
    <property type="entry name" value="GDXG_lipolytic_enzyme"/>
</dbReference>
<dbReference type="PANTHER" id="PTHR48081:SF30">
    <property type="entry name" value="ACETYL-HYDROLASE LIPR-RELATED"/>
    <property type="match status" value="1"/>
</dbReference>
<evidence type="ECO:0000256" key="2">
    <source>
        <dbReference type="ARBA" id="ARBA00022801"/>
    </source>
</evidence>
<evidence type="ECO:0000256" key="3">
    <source>
        <dbReference type="PROSITE-ProRule" id="PRU10038"/>
    </source>
</evidence>
<proteinExistence type="inferred from homology"/>
<gene>
    <name evidence="5" type="primary">mbtJ</name>
    <name evidence="5" type="ORF">MHIP_22320</name>
</gene>
<dbReference type="InterPro" id="IPR029058">
    <property type="entry name" value="AB_hydrolase_fold"/>
</dbReference>
<dbReference type="PANTHER" id="PTHR48081">
    <property type="entry name" value="AB HYDROLASE SUPERFAMILY PROTEIN C4A8.06C"/>
    <property type="match status" value="1"/>
</dbReference>
<dbReference type="InterPro" id="IPR013094">
    <property type="entry name" value="AB_hydrolase_3"/>
</dbReference>
<dbReference type="InterPro" id="IPR033140">
    <property type="entry name" value="Lipase_GDXG_put_SER_AS"/>
</dbReference>
<comment type="similarity">
    <text evidence="1">Belongs to the 'GDXG' lipolytic enzyme family.</text>
</comment>
<keyword evidence="6" id="KW-1185">Reference proteome</keyword>
<evidence type="ECO:0000259" key="4">
    <source>
        <dbReference type="Pfam" id="PF07859"/>
    </source>
</evidence>
<dbReference type="EMBL" id="BLLB01000002">
    <property type="protein sequence ID" value="GFH01749.1"/>
    <property type="molecule type" value="Genomic_DNA"/>
</dbReference>
<dbReference type="Proteomes" id="UP000465304">
    <property type="component" value="Unassembled WGS sequence"/>
</dbReference>
<evidence type="ECO:0000313" key="6">
    <source>
        <dbReference type="Proteomes" id="UP000465304"/>
    </source>
</evidence>
<dbReference type="Pfam" id="PF07859">
    <property type="entry name" value="Abhydrolase_3"/>
    <property type="match status" value="1"/>
</dbReference>
<dbReference type="SUPFAM" id="SSF53474">
    <property type="entry name" value="alpha/beta-Hydrolases"/>
    <property type="match status" value="1"/>
</dbReference>
<keyword evidence="2 5" id="KW-0378">Hydrolase</keyword>
<evidence type="ECO:0000313" key="5">
    <source>
        <dbReference type="EMBL" id="GFH01749.1"/>
    </source>
</evidence>
<feature type="domain" description="Alpha/beta hydrolase fold-3" evidence="4">
    <location>
        <begin position="117"/>
        <end position="315"/>
    </location>
</feature>
<organism evidence="5 6">
    <name type="scientific">Mycolicibacterium hippocampi</name>
    <dbReference type="NCBI Taxonomy" id="659824"/>
    <lineage>
        <taxon>Bacteria</taxon>
        <taxon>Bacillati</taxon>
        <taxon>Actinomycetota</taxon>
        <taxon>Actinomycetes</taxon>
        <taxon>Mycobacteriales</taxon>
        <taxon>Mycobacteriaceae</taxon>
        <taxon>Mycolicibacterium</taxon>
    </lineage>
</organism>
<reference evidence="5 6" key="1">
    <citation type="journal article" date="2019" name="Emerg. Microbes Infect.">
        <title>Comprehensive subspecies identification of 175 nontuberculous mycobacteria species based on 7547 genomic profiles.</title>
        <authorList>
            <person name="Matsumoto Y."/>
            <person name="Kinjo T."/>
            <person name="Motooka D."/>
            <person name="Nabeya D."/>
            <person name="Jung N."/>
            <person name="Uechi K."/>
            <person name="Horii T."/>
            <person name="Iida T."/>
            <person name="Fujita J."/>
            <person name="Nakamura S."/>
        </authorList>
    </citation>
    <scope>NUCLEOTIDE SEQUENCE [LARGE SCALE GENOMIC DNA]</scope>
    <source>
        <strain evidence="5 6">JCM 30996</strain>
    </source>
</reference>